<comment type="caution">
    <text evidence="1">The sequence shown here is derived from an EMBL/GenBank/DDBJ whole genome shotgun (WGS) entry which is preliminary data.</text>
</comment>
<proteinExistence type="predicted"/>
<sequence>MLLPKSFVRDSYDFESYVVIYTGMRNRKIVYSLWDNCADEKTTVDETQMESQKNTWGLDRGQSGGDGGVRMVMYSNCILSHYFA</sequence>
<name>A0ACC0M7Z8_RHOML</name>
<reference evidence="1" key="1">
    <citation type="submission" date="2022-02" db="EMBL/GenBank/DDBJ databases">
        <title>Plant Genome Project.</title>
        <authorList>
            <person name="Zhang R.-G."/>
        </authorList>
    </citation>
    <scope>NUCLEOTIDE SEQUENCE</scope>
    <source>
        <strain evidence="1">AT1</strain>
    </source>
</reference>
<evidence type="ECO:0000313" key="2">
    <source>
        <dbReference type="Proteomes" id="UP001062846"/>
    </source>
</evidence>
<keyword evidence="2" id="KW-1185">Reference proteome</keyword>
<protein>
    <submittedName>
        <fullName evidence="1">Uncharacterized protein</fullName>
    </submittedName>
</protein>
<dbReference type="EMBL" id="CM046397">
    <property type="protein sequence ID" value="KAI8537080.1"/>
    <property type="molecule type" value="Genomic_DNA"/>
</dbReference>
<dbReference type="Proteomes" id="UP001062846">
    <property type="component" value="Chromosome 10"/>
</dbReference>
<gene>
    <name evidence="1" type="ORF">RHMOL_Rhmol10G0307200</name>
</gene>
<evidence type="ECO:0000313" key="1">
    <source>
        <dbReference type="EMBL" id="KAI8537080.1"/>
    </source>
</evidence>
<accession>A0ACC0M7Z8</accession>
<organism evidence="1 2">
    <name type="scientific">Rhododendron molle</name>
    <name type="common">Chinese azalea</name>
    <name type="synonym">Azalea mollis</name>
    <dbReference type="NCBI Taxonomy" id="49168"/>
    <lineage>
        <taxon>Eukaryota</taxon>
        <taxon>Viridiplantae</taxon>
        <taxon>Streptophyta</taxon>
        <taxon>Embryophyta</taxon>
        <taxon>Tracheophyta</taxon>
        <taxon>Spermatophyta</taxon>
        <taxon>Magnoliopsida</taxon>
        <taxon>eudicotyledons</taxon>
        <taxon>Gunneridae</taxon>
        <taxon>Pentapetalae</taxon>
        <taxon>asterids</taxon>
        <taxon>Ericales</taxon>
        <taxon>Ericaceae</taxon>
        <taxon>Ericoideae</taxon>
        <taxon>Rhodoreae</taxon>
        <taxon>Rhododendron</taxon>
    </lineage>
</organism>